<dbReference type="Pfam" id="PF10604">
    <property type="entry name" value="Polyketide_cyc2"/>
    <property type="match status" value="1"/>
</dbReference>
<dbReference type="SUPFAM" id="SSF55961">
    <property type="entry name" value="Bet v1-like"/>
    <property type="match status" value="1"/>
</dbReference>
<dbReference type="AlphaFoldDB" id="A0AAP8MF21"/>
<dbReference type="InterPro" id="IPR023393">
    <property type="entry name" value="START-like_dom_sf"/>
</dbReference>
<proteinExistence type="predicted"/>
<dbReference type="PANTHER" id="PTHR44656">
    <property type="entry name" value="DEHYDROGENASE/REDUCTASE SDR FAMILY MEMBER 12"/>
    <property type="match status" value="1"/>
</dbReference>
<organism evidence="1 2">
    <name type="scientific">Halioglobus japonicus</name>
    <dbReference type="NCBI Taxonomy" id="930805"/>
    <lineage>
        <taxon>Bacteria</taxon>
        <taxon>Pseudomonadati</taxon>
        <taxon>Pseudomonadota</taxon>
        <taxon>Gammaproteobacteria</taxon>
        <taxon>Cellvibrionales</taxon>
        <taxon>Halieaceae</taxon>
        <taxon>Halioglobus</taxon>
    </lineage>
</organism>
<dbReference type="Proteomes" id="UP000235162">
    <property type="component" value="Unassembled WGS sequence"/>
</dbReference>
<dbReference type="InterPro" id="IPR019587">
    <property type="entry name" value="Polyketide_cyclase/dehydratase"/>
</dbReference>
<dbReference type="RefSeq" id="WP_084199281.1">
    <property type="nucleotide sequence ID" value="NZ_BMYL01000002.1"/>
</dbReference>
<name>A0AAP8MF21_9GAMM</name>
<dbReference type="InterPro" id="IPR002347">
    <property type="entry name" value="SDR_fam"/>
</dbReference>
<dbReference type="Pfam" id="PF00106">
    <property type="entry name" value="adh_short"/>
    <property type="match status" value="1"/>
</dbReference>
<keyword evidence="2" id="KW-1185">Reference proteome</keyword>
<dbReference type="PRINTS" id="PR00081">
    <property type="entry name" value="GDHRDH"/>
</dbReference>
<dbReference type="Gene3D" id="3.40.50.720">
    <property type="entry name" value="NAD(P)-binding Rossmann-like Domain"/>
    <property type="match status" value="1"/>
</dbReference>
<dbReference type="EMBL" id="PKUR01000002">
    <property type="protein sequence ID" value="PLW86607.1"/>
    <property type="molecule type" value="Genomic_DNA"/>
</dbReference>
<dbReference type="KEGG" id="hja:BST95_10395"/>
<protein>
    <submittedName>
        <fullName evidence="1">KR domain-containing protein</fullName>
    </submittedName>
</protein>
<sequence>MTTLREIIRVNRTPDEAFTYVADFTTTAEWDSTVRTARKLTDGPVGLGTRFLVNCKLPVGSVDLSYEILEFQPPERLVLVGHSRLFTVEDTITFVPKGEQTEIIYQAAFEFSALLRSGAAIAQPGLQRMGKASVEGLRAALEEIPEAPDTAPESLSGLASIASVARFSKLGYRRAKGNFAPMSADIRDRHIVLTGATAGLGLATARDLAARGAHLTLVIRNAERGEALRETLTAETDNQNIRIEVADLSLLGDTQALVNRLRKRGEPIDVLINNAGALFPEHGLTEEGHERSTALLLLSPWMLTLGLHSLLAGREDSRVINVVSGGMYTQRLSTAALQDTSGTDYSGPVAYAQAKRALMIVTQHWAEEWAEDGITVNAMHPGWADTPGVRDSLPRFHRLTRHILRTPEEGADTIIWQAVAPEAAELSGELLLDRQPQPLYLNTKTREDELERQRLMQYLDGFRPQIRASRRRAAP</sequence>
<reference evidence="1 2" key="1">
    <citation type="submission" date="2018-01" db="EMBL/GenBank/DDBJ databases">
        <title>The draft genome sequence of Halioglobus japonicus S1-36.</title>
        <authorList>
            <person name="Du Z.-J."/>
            <person name="Shi M.-J."/>
        </authorList>
    </citation>
    <scope>NUCLEOTIDE SEQUENCE [LARGE SCALE GENOMIC DNA]</scope>
    <source>
        <strain evidence="1 2">S1-36</strain>
    </source>
</reference>
<dbReference type="Gene3D" id="3.30.530.20">
    <property type="match status" value="1"/>
</dbReference>
<dbReference type="InterPro" id="IPR052992">
    <property type="entry name" value="SDR_member_12"/>
</dbReference>
<evidence type="ECO:0000313" key="1">
    <source>
        <dbReference type="EMBL" id="PLW86607.1"/>
    </source>
</evidence>
<evidence type="ECO:0000313" key="2">
    <source>
        <dbReference type="Proteomes" id="UP000235162"/>
    </source>
</evidence>
<dbReference type="PANTHER" id="PTHR44656:SF7">
    <property type="entry name" value="DEHYDROGENASE_REDUCTASE SDR FAMILY MEMBER 12"/>
    <property type="match status" value="1"/>
</dbReference>
<accession>A0AAP8MF21</accession>
<comment type="caution">
    <text evidence="1">The sequence shown here is derived from an EMBL/GenBank/DDBJ whole genome shotgun (WGS) entry which is preliminary data.</text>
</comment>
<gene>
    <name evidence="1" type="ORF">C0029_09425</name>
</gene>
<dbReference type="SUPFAM" id="SSF51735">
    <property type="entry name" value="NAD(P)-binding Rossmann-fold domains"/>
    <property type="match status" value="1"/>
</dbReference>
<dbReference type="InterPro" id="IPR036291">
    <property type="entry name" value="NAD(P)-bd_dom_sf"/>
</dbReference>